<evidence type="ECO:0000256" key="5">
    <source>
        <dbReference type="ARBA" id="ARBA00022519"/>
    </source>
</evidence>
<evidence type="ECO:0000256" key="13">
    <source>
        <dbReference type="ARBA" id="ARBA00023139"/>
    </source>
</evidence>
<evidence type="ECO:0000256" key="19">
    <source>
        <dbReference type="PIRSR" id="PIRSR006268-2"/>
    </source>
</evidence>
<evidence type="ECO:0000313" key="21">
    <source>
        <dbReference type="EMBL" id="PVY75445.1"/>
    </source>
</evidence>
<evidence type="ECO:0000256" key="14">
    <source>
        <dbReference type="ARBA" id="ARBA00023288"/>
    </source>
</evidence>
<evidence type="ECO:0000256" key="2">
    <source>
        <dbReference type="ARBA" id="ARBA00011955"/>
    </source>
</evidence>
<evidence type="ECO:0000256" key="11">
    <source>
        <dbReference type="ARBA" id="ARBA00022842"/>
    </source>
</evidence>
<evidence type="ECO:0000256" key="20">
    <source>
        <dbReference type="RuleBase" id="RU363002"/>
    </source>
</evidence>
<keyword evidence="7 18" id="KW-0808">Transferase</keyword>
<keyword evidence="13" id="KW-0564">Palmitate</keyword>
<comment type="subcellular location">
    <subcellularLocation>
        <location evidence="17 20">Cell inner membrane</location>
        <topology evidence="17 20">Lipid-anchor</topology>
        <orientation evidence="17 20">Periplasmic side</orientation>
    </subcellularLocation>
</comment>
<dbReference type="SUPFAM" id="SSF143631">
    <property type="entry name" value="ApbE-like"/>
    <property type="match status" value="1"/>
</dbReference>
<comment type="cofactor">
    <cofactor evidence="19">
        <name>Mg(2+)</name>
        <dbReference type="ChEBI" id="CHEBI:18420"/>
    </cofactor>
    <cofactor evidence="19">
        <name>Mn(2+)</name>
        <dbReference type="ChEBI" id="CHEBI:29035"/>
    </cofactor>
    <text evidence="19">Magnesium. Can also use manganese.</text>
</comment>
<keyword evidence="12" id="KW-0472">Membrane</keyword>
<proteinExistence type="inferred from homology"/>
<evidence type="ECO:0000256" key="17">
    <source>
        <dbReference type="ARBA" id="ARBA00060485"/>
    </source>
</evidence>
<feature type="binding site" evidence="19">
    <location>
        <position position="295"/>
    </location>
    <ligand>
        <name>Mg(2+)</name>
        <dbReference type="ChEBI" id="CHEBI:18420"/>
    </ligand>
</feature>
<dbReference type="GO" id="GO:0016740">
    <property type="term" value="F:transferase activity"/>
    <property type="evidence" value="ECO:0007669"/>
    <property type="project" value="UniProtKB-UniRule"/>
</dbReference>
<evidence type="ECO:0000256" key="16">
    <source>
        <dbReference type="ARBA" id="ARBA00048540"/>
    </source>
</evidence>
<evidence type="ECO:0000256" key="8">
    <source>
        <dbReference type="ARBA" id="ARBA00022723"/>
    </source>
</evidence>
<keyword evidence="11 18" id="KW-0460">Magnesium</keyword>
<comment type="catalytic activity">
    <reaction evidence="16 18 20">
        <text>L-threonyl-[protein] + FAD = FMN-L-threonyl-[protein] + AMP + H(+)</text>
        <dbReference type="Rhea" id="RHEA:36847"/>
        <dbReference type="Rhea" id="RHEA-COMP:11060"/>
        <dbReference type="Rhea" id="RHEA-COMP:11061"/>
        <dbReference type="ChEBI" id="CHEBI:15378"/>
        <dbReference type="ChEBI" id="CHEBI:30013"/>
        <dbReference type="ChEBI" id="CHEBI:57692"/>
        <dbReference type="ChEBI" id="CHEBI:74257"/>
        <dbReference type="ChEBI" id="CHEBI:456215"/>
        <dbReference type="EC" id="2.7.1.180"/>
    </reaction>
</comment>
<accession>A0A2U1CV96</accession>
<evidence type="ECO:0000256" key="15">
    <source>
        <dbReference type="ARBA" id="ARBA00031306"/>
    </source>
</evidence>
<protein>
    <recommendedName>
        <fullName evidence="3 18">FAD:protein FMN transferase</fullName>
        <ecNumber evidence="2 18">2.7.1.180</ecNumber>
    </recommendedName>
    <alternativeName>
        <fullName evidence="15 18">Flavin transferase</fullName>
    </alternativeName>
</protein>
<dbReference type="InterPro" id="IPR024932">
    <property type="entry name" value="ApbE"/>
</dbReference>
<dbReference type="RefSeq" id="WP_116919459.1">
    <property type="nucleotide sequence ID" value="NZ_QEKQ01000007.1"/>
</dbReference>
<evidence type="ECO:0000256" key="18">
    <source>
        <dbReference type="PIRNR" id="PIRNR006268"/>
    </source>
</evidence>
<gene>
    <name evidence="21" type="ORF">C8D92_107168</name>
</gene>
<dbReference type="FunFam" id="3.10.520.10:FF:000001">
    <property type="entry name" value="FAD:protein FMN transferase"/>
    <property type="match status" value="1"/>
</dbReference>
<evidence type="ECO:0000256" key="10">
    <source>
        <dbReference type="ARBA" id="ARBA00022827"/>
    </source>
</evidence>
<keyword evidence="4" id="KW-1003">Cell membrane</keyword>
<keyword evidence="10 18" id="KW-0274">FAD</keyword>
<dbReference type="InterPro" id="IPR003374">
    <property type="entry name" value="ApbE-like_sf"/>
</dbReference>
<comment type="similarity">
    <text evidence="1 18 20">Belongs to the ApbE family.</text>
</comment>
<keyword evidence="6 18" id="KW-0285">Flavoprotein</keyword>
<keyword evidence="9" id="KW-0732">Signal</keyword>
<dbReference type="Pfam" id="PF02424">
    <property type="entry name" value="ApbE"/>
    <property type="match status" value="1"/>
</dbReference>
<dbReference type="GO" id="GO:0005886">
    <property type="term" value="C:plasma membrane"/>
    <property type="evidence" value="ECO:0007669"/>
    <property type="project" value="UniProtKB-SubCell"/>
</dbReference>
<keyword evidence="8 18" id="KW-0479">Metal-binding</keyword>
<dbReference type="OrthoDB" id="9778595at2"/>
<keyword evidence="5 20" id="KW-0997">Cell inner membrane</keyword>
<dbReference type="PIRSF" id="PIRSF006268">
    <property type="entry name" value="ApbE"/>
    <property type="match status" value="1"/>
</dbReference>
<sequence length="344" mass="37843">MTARFTWPASVMVLVGIIALAGCSFGPSRVVHEISGPIFGTSYHIKVVLTGESSTPDDLRDDINRVLEDVDAAMSTWRDDSELSRFNRQSGSGDWFPVSDGFHEVLEESLRIGRMTDGAFDVTIGPVVNLWGFGPKGRPETIPDPRTLSATLSETGYEKLALREKPPALKSQGEQYVDLSAIAKGYAVDEVSRILREKGIAAYLVEIGGEIRVQGRKPSGDAWKLAVEQPISSARSIQQVVAMEKGAIATSGDYRNYYEVDGQRYSHTVDPQTGRPIEHSLASVSVIREKAMTADALATALSVMGEERGYAFAVERDLPAYFVYRDGESFRVRYTPEFSSYLIQ</sequence>
<dbReference type="EC" id="2.7.1.180" evidence="2 18"/>
<comment type="caution">
    <text evidence="21">The sequence shown here is derived from an EMBL/GenBank/DDBJ whole genome shotgun (WGS) entry which is preliminary data.</text>
</comment>
<evidence type="ECO:0000256" key="6">
    <source>
        <dbReference type="ARBA" id="ARBA00022630"/>
    </source>
</evidence>
<keyword evidence="14 20" id="KW-0449">Lipoprotein</keyword>
<dbReference type="PANTHER" id="PTHR30040:SF2">
    <property type="entry name" value="FAD:PROTEIN FMN TRANSFERASE"/>
    <property type="match status" value="1"/>
</dbReference>
<comment type="function">
    <text evidence="20">Flavin transferase that catalyzes the transfer of the FMN moiety of FAD and its covalent binding to the hydroxyl group of a threonine residue in a target flavoprotein.</text>
</comment>
<dbReference type="PANTHER" id="PTHR30040">
    <property type="entry name" value="THIAMINE BIOSYNTHESIS LIPOPROTEIN APBE"/>
    <property type="match status" value="1"/>
</dbReference>
<evidence type="ECO:0000256" key="12">
    <source>
        <dbReference type="ARBA" id="ARBA00023136"/>
    </source>
</evidence>
<dbReference type="GO" id="GO:0046872">
    <property type="term" value="F:metal ion binding"/>
    <property type="evidence" value="ECO:0007669"/>
    <property type="project" value="UniProtKB-UniRule"/>
</dbReference>
<evidence type="ECO:0000256" key="1">
    <source>
        <dbReference type="ARBA" id="ARBA00008282"/>
    </source>
</evidence>
<feature type="binding site" evidence="19">
    <location>
        <position position="299"/>
    </location>
    <ligand>
        <name>Mg(2+)</name>
        <dbReference type="ChEBI" id="CHEBI:18420"/>
    </ligand>
</feature>
<evidence type="ECO:0000256" key="3">
    <source>
        <dbReference type="ARBA" id="ARBA00016337"/>
    </source>
</evidence>
<name>A0A2U1CV96_9GAMM</name>
<dbReference type="EMBL" id="QEKQ01000007">
    <property type="protein sequence ID" value="PVY75445.1"/>
    <property type="molecule type" value="Genomic_DNA"/>
</dbReference>
<reference evidence="21 22" key="1">
    <citation type="submission" date="2018-04" db="EMBL/GenBank/DDBJ databases">
        <title>Genomic Encyclopedia of Type Strains, Phase IV (KMG-IV): sequencing the most valuable type-strain genomes for metagenomic binning, comparative biology and taxonomic classification.</title>
        <authorList>
            <person name="Goeker M."/>
        </authorList>
    </citation>
    <scope>NUCLEOTIDE SEQUENCE [LARGE SCALE GENOMIC DNA]</scope>
    <source>
        <strain evidence="21 22">DSM 28688</strain>
    </source>
</reference>
<dbReference type="AlphaFoldDB" id="A0A2U1CV96"/>
<evidence type="ECO:0000256" key="7">
    <source>
        <dbReference type="ARBA" id="ARBA00022679"/>
    </source>
</evidence>
<dbReference type="PROSITE" id="PS51257">
    <property type="entry name" value="PROKAR_LIPOPROTEIN"/>
    <property type="match status" value="1"/>
</dbReference>
<evidence type="ECO:0000313" key="22">
    <source>
        <dbReference type="Proteomes" id="UP000245887"/>
    </source>
</evidence>
<evidence type="ECO:0000256" key="4">
    <source>
        <dbReference type="ARBA" id="ARBA00022475"/>
    </source>
</evidence>
<organism evidence="21 22">
    <name type="scientific">Tamilnaduibacter salinus</name>
    <dbReference type="NCBI Taxonomy" id="1484056"/>
    <lineage>
        <taxon>Bacteria</taxon>
        <taxon>Pseudomonadati</taxon>
        <taxon>Pseudomonadota</taxon>
        <taxon>Gammaproteobacteria</taxon>
        <taxon>Pseudomonadales</taxon>
        <taxon>Marinobacteraceae</taxon>
        <taxon>Tamilnaduibacter</taxon>
    </lineage>
</organism>
<evidence type="ECO:0000256" key="9">
    <source>
        <dbReference type="ARBA" id="ARBA00022729"/>
    </source>
</evidence>
<dbReference type="Proteomes" id="UP000245887">
    <property type="component" value="Unassembled WGS sequence"/>
</dbReference>
<dbReference type="Gene3D" id="3.10.520.10">
    <property type="entry name" value="ApbE-like domains"/>
    <property type="match status" value="1"/>
</dbReference>
<feature type="binding site" evidence="19">
    <location>
        <position position="181"/>
    </location>
    <ligand>
        <name>Mg(2+)</name>
        <dbReference type="ChEBI" id="CHEBI:18420"/>
    </ligand>
</feature>